<feature type="transmembrane region" description="Helical" evidence="6">
    <location>
        <begin position="322"/>
        <end position="340"/>
    </location>
</feature>
<keyword evidence="8" id="KW-1185">Reference proteome</keyword>
<feature type="transmembrane region" description="Helical" evidence="6">
    <location>
        <begin position="42"/>
        <end position="66"/>
    </location>
</feature>
<dbReference type="CDD" id="cd13124">
    <property type="entry name" value="MATE_SpoVB_like"/>
    <property type="match status" value="1"/>
</dbReference>
<comment type="subcellular location">
    <subcellularLocation>
        <location evidence="1">Cell membrane</location>
        <topology evidence="1">Multi-pass membrane protein</topology>
    </subcellularLocation>
</comment>
<feature type="transmembrane region" description="Helical" evidence="6">
    <location>
        <begin position="408"/>
        <end position="428"/>
    </location>
</feature>
<evidence type="ECO:0000313" key="7">
    <source>
        <dbReference type="EMBL" id="MET3683756.1"/>
    </source>
</evidence>
<evidence type="ECO:0000256" key="4">
    <source>
        <dbReference type="ARBA" id="ARBA00022989"/>
    </source>
</evidence>
<dbReference type="Pfam" id="PF01943">
    <property type="entry name" value="Polysacc_synt"/>
    <property type="match status" value="1"/>
</dbReference>
<reference evidence="7 8" key="1">
    <citation type="submission" date="2024-06" db="EMBL/GenBank/DDBJ databases">
        <title>Genomic Encyclopedia of Type Strains, Phase IV (KMG-IV): sequencing the most valuable type-strain genomes for metagenomic binning, comparative biology and taxonomic classification.</title>
        <authorList>
            <person name="Goeker M."/>
        </authorList>
    </citation>
    <scope>NUCLEOTIDE SEQUENCE [LARGE SCALE GENOMIC DNA]</scope>
    <source>
        <strain evidence="7 8">DSM 23520</strain>
    </source>
</reference>
<feature type="transmembrane region" description="Helical" evidence="6">
    <location>
        <begin position="227"/>
        <end position="248"/>
    </location>
</feature>
<keyword evidence="4 6" id="KW-1133">Transmembrane helix</keyword>
<dbReference type="PANTHER" id="PTHR30250">
    <property type="entry name" value="PST FAMILY PREDICTED COLANIC ACID TRANSPORTER"/>
    <property type="match status" value="1"/>
</dbReference>
<feature type="transmembrane region" description="Helical" evidence="6">
    <location>
        <begin position="352"/>
        <end position="371"/>
    </location>
</feature>
<feature type="transmembrane region" description="Helical" evidence="6">
    <location>
        <begin position="12"/>
        <end position="30"/>
    </location>
</feature>
<evidence type="ECO:0000256" key="5">
    <source>
        <dbReference type="ARBA" id="ARBA00023136"/>
    </source>
</evidence>
<feature type="transmembrane region" description="Helical" evidence="6">
    <location>
        <begin position="474"/>
        <end position="498"/>
    </location>
</feature>
<dbReference type="InterPro" id="IPR050833">
    <property type="entry name" value="Poly_Biosynth_Transport"/>
</dbReference>
<dbReference type="Proteomes" id="UP001549167">
    <property type="component" value="Unassembled WGS sequence"/>
</dbReference>
<evidence type="ECO:0000256" key="1">
    <source>
        <dbReference type="ARBA" id="ARBA00004651"/>
    </source>
</evidence>
<name>A0ABV2KYU9_9BACI</name>
<dbReference type="InterPro" id="IPR002797">
    <property type="entry name" value="Polysacc_synth"/>
</dbReference>
<evidence type="ECO:0000256" key="3">
    <source>
        <dbReference type="ARBA" id="ARBA00022692"/>
    </source>
</evidence>
<feature type="transmembrane region" description="Helical" evidence="6">
    <location>
        <begin position="383"/>
        <end position="402"/>
    </location>
</feature>
<evidence type="ECO:0000256" key="2">
    <source>
        <dbReference type="ARBA" id="ARBA00022475"/>
    </source>
</evidence>
<feature type="transmembrane region" description="Helical" evidence="6">
    <location>
        <begin position="185"/>
        <end position="206"/>
    </location>
</feature>
<feature type="transmembrane region" description="Helical" evidence="6">
    <location>
        <begin position="161"/>
        <end position="179"/>
    </location>
</feature>
<feature type="transmembrane region" description="Helical" evidence="6">
    <location>
        <begin position="283"/>
        <end position="302"/>
    </location>
</feature>
<accession>A0ABV2KYU9</accession>
<proteinExistence type="predicted"/>
<sequence>MARADEWIKGTVLLTIAGLVGKILGMVYRIPLQNLAGDEGLYIYQQIYPFVSLALLLSIYSFPSAVSHVLTHQTSQNAQIRCKNASAVFYLLGGVGLFLSVSLFVLAPWVVQLMGDADLLNAVRMSSLLFLLIPVTSFYRGWFQTHNHSNMVALSQVIEQVVRVLLIIVATVVITQTALSPYALGYAASIATIVGTVAAIGVLIVVERRQHRDSIYWQSTVRPSRPLVKSLFVGIVIYGMTHVLHLMIQMVDVLTMVQSLQQFGYLFEEAKVMKGVYDRGNPLIQLGLVFGSALAFAVVPALQSDDRTSSAGDEQLAVKVTWLLSLSASIGLIVIMPWLNPLFYQSMDGTSAIRWMMFLVFFLSVMMTISVILQRYGLRLQQLWLLALLIVLKVILNQWLIPSFGIEGASLASVVASVIVLALFLVILQKQWDGCGLYPFIMRATTTVLIMGIVVYSLSFSLRSFGLLQEENRFVLSVVVLVLCSVGVLTMAMTIRYVRLFTTEEKHRFHHIPYVGRWFQD</sequence>
<evidence type="ECO:0000256" key="6">
    <source>
        <dbReference type="SAM" id="Phobius"/>
    </source>
</evidence>
<dbReference type="InterPro" id="IPR024923">
    <property type="entry name" value="PG_synth_SpoVB"/>
</dbReference>
<dbReference type="RefSeq" id="WP_354220452.1">
    <property type="nucleotide sequence ID" value="NZ_JBEPMX010000009.1"/>
</dbReference>
<dbReference type="PANTHER" id="PTHR30250:SF29">
    <property type="entry name" value="POLYSACCHARIDE BIOSYNTHESIS PROTEIN C-TERMINAL DOMAIN-CONTAINING PROTEIN"/>
    <property type="match status" value="1"/>
</dbReference>
<comment type="caution">
    <text evidence="7">The sequence shown here is derived from an EMBL/GenBank/DDBJ whole genome shotgun (WGS) entry which is preliminary data.</text>
</comment>
<feature type="transmembrane region" description="Helical" evidence="6">
    <location>
        <begin position="440"/>
        <end position="462"/>
    </location>
</feature>
<keyword evidence="2" id="KW-1003">Cell membrane</keyword>
<dbReference type="EMBL" id="JBEPMX010000009">
    <property type="protein sequence ID" value="MET3683756.1"/>
    <property type="molecule type" value="Genomic_DNA"/>
</dbReference>
<protein>
    <submittedName>
        <fullName evidence="7">PST family polysaccharide transporter</fullName>
    </submittedName>
</protein>
<feature type="transmembrane region" description="Helical" evidence="6">
    <location>
        <begin position="122"/>
        <end position="140"/>
    </location>
</feature>
<evidence type="ECO:0000313" key="8">
    <source>
        <dbReference type="Proteomes" id="UP001549167"/>
    </source>
</evidence>
<organism evidence="7 8">
    <name type="scientific">Alkalibacillus flavidus</name>
    <dbReference type="NCBI Taxonomy" id="546021"/>
    <lineage>
        <taxon>Bacteria</taxon>
        <taxon>Bacillati</taxon>
        <taxon>Bacillota</taxon>
        <taxon>Bacilli</taxon>
        <taxon>Bacillales</taxon>
        <taxon>Bacillaceae</taxon>
        <taxon>Alkalibacillus</taxon>
    </lineage>
</organism>
<keyword evidence="5 6" id="KW-0472">Membrane</keyword>
<keyword evidence="3 6" id="KW-0812">Transmembrane</keyword>
<feature type="transmembrane region" description="Helical" evidence="6">
    <location>
        <begin position="87"/>
        <end position="110"/>
    </location>
</feature>
<gene>
    <name evidence="7" type="ORF">ABID56_001866</name>
</gene>